<dbReference type="AlphaFoldDB" id="A3ZLS6"/>
<dbReference type="OrthoDB" id="289094at2"/>
<reference evidence="2 3" key="1">
    <citation type="submission" date="2006-02" db="EMBL/GenBank/DDBJ databases">
        <authorList>
            <person name="Amann R."/>
            <person name="Ferriera S."/>
            <person name="Johnson J."/>
            <person name="Kravitz S."/>
            <person name="Halpern A."/>
            <person name="Remington K."/>
            <person name="Beeson K."/>
            <person name="Tran B."/>
            <person name="Rogers Y.-H."/>
            <person name="Friedman R."/>
            <person name="Venter J.C."/>
        </authorList>
    </citation>
    <scope>NUCLEOTIDE SEQUENCE [LARGE SCALE GENOMIC DNA]</scope>
    <source>
        <strain evidence="2 3">DSM 3645</strain>
    </source>
</reference>
<feature type="chain" id="PRO_5002664859" description="Carboxypeptidase regulatory-like domain-containing protein" evidence="1">
    <location>
        <begin position="24"/>
        <end position="141"/>
    </location>
</feature>
<evidence type="ECO:0000313" key="2">
    <source>
        <dbReference type="EMBL" id="EAQ82709.1"/>
    </source>
</evidence>
<organism evidence="2 3">
    <name type="scientific">Blastopirellula marina DSM 3645</name>
    <dbReference type="NCBI Taxonomy" id="314230"/>
    <lineage>
        <taxon>Bacteria</taxon>
        <taxon>Pseudomonadati</taxon>
        <taxon>Planctomycetota</taxon>
        <taxon>Planctomycetia</taxon>
        <taxon>Pirellulales</taxon>
        <taxon>Pirellulaceae</taxon>
        <taxon>Blastopirellula</taxon>
    </lineage>
</organism>
<dbReference type="RefSeq" id="WP_002655579.1">
    <property type="nucleotide sequence ID" value="NZ_CH672377.1"/>
</dbReference>
<accession>A3ZLS6</accession>
<name>A3ZLS6_9BACT</name>
<protein>
    <recommendedName>
        <fullName evidence="4">Carboxypeptidase regulatory-like domain-containing protein</fullName>
    </recommendedName>
</protein>
<sequence>MQCKIFLSLALAAGIFLTGCGPASPGVAVKGLVTYDGQPIPKGRISFEPSSSTMHVAVVSAKIENGGYQLPADAGPAPGQYNVRIAGYDGAAPQPFEIDPADAPGVEFLGHPLFDEYVTLIEVADDDRSRDIVVPTTAGRR</sequence>
<dbReference type="PROSITE" id="PS51257">
    <property type="entry name" value="PROKAR_LIPOPROTEIN"/>
    <property type="match status" value="1"/>
</dbReference>
<evidence type="ECO:0000313" key="3">
    <source>
        <dbReference type="Proteomes" id="UP000004358"/>
    </source>
</evidence>
<dbReference type="EMBL" id="AANZ01000001">
    <property type="protein sequence ID" value="EAQ82709.1"/>
    <property type="molecule type" value="Genomic_DNA"/>
</dbReference>
<comment type="caution">
    <text evidence="2">The sequence shown here is derived from an EMBL/GenBank/DDBJ whole genome shotgun (WGS) entry which is preliminary data.</text>
</comment>
<proteinExistence type="predicted"/>
<dbReference type="STRING" id="314230.DSM3645_09927"/>
<evidence type="ECO:0000256" key="1">
    <source>
        <dbReference type="SAM" id="SignalP"/>
    </source>
</evidence>
<dbReference type="HOGENOM" id="CLU_113730_2_0_0"/>
<keyword evidence="1" id="KW-0732">Signal</keyword>
<evidence type="ECO:0008006" key="4">
    <source>
        <dbReference type="Google" id="ProtNLM"/>
    </source>
</evidence>
<feature type="signal peptide" evidence="1">
    <location>
        <begin position="1"/>
        <end position="23"/>
    </location>
</feature>
<dbReference type="Proteomes" id="UP000004358">
    <property type="component" value="Unassembled WGS sequence"/>
</dbReference>
<gene>
    <name evidence="2" type="ORF">DSM3645_09927</name>
</gene>